<dbReference type="OrthoDB" id="275876at2759"/>
<dbReference type="InterPro" id="IPR013005">
    <property type="entry name" value="Ribosomal_uL4-like"/>
</dbReference>
<dbReference type="Gene3D" id="3.40.1370.10">
    <property type="match status" value="1"/>
</dbReference>
<proteinExistence type="inferred from homology"/>
<evidence type="ECO:0000256" key="5">
    <source>
        <dbReference type="SAM" id="MobiDB-lite"/>
    </source>
</evidence>
<dbReference type="GO" id="GO:0005840">
    <property type="term" value="C:ribosome"/>
    <property type="evidence" value="ECO:0007669"/>
    <property type="project" value="UniProtKB-KW"/>
</dbReference>
<feature type="region of interest" description="Disordered" evidence="5">
    <location>
        <begin position="218"/>
        <end position="252"/>
    </location>
</feature>
<dbReference type="Pfam" id="PF00573">
    <property type="entry name" value="Ribosomal_L4"/>
    <property type="match status" value="1"/>
</dbReference>
<accession>C1N0Y6</accession>
<dbReference type="InterPro" id="IPR002136">
    <property type="entry name" value="Ribosomal_uL4"/>
</dbReference>
<dbReference type="GeneID" id="9686917"/>
<dbReference type="RefSeq" id="XP_003061477.1">
    <property type="nucleotide sequence ID" value="XM_003061431.1"/>
</dbReference>
<dbReference type="PANTHER" id="PTHR10746:SF6">
    <property type="entry name" value="LARGE RIBOSOMAL SUBUNIT PROTEIN UL4M"/>
    <property type="match status" value="1"/>
</dbReference>
<dbReference type="GO" id="GO:1990904">
    <property type="term" value="C:ribonucleoprotein complex"/>
    <property type="evidence" value="ECO:0007669"/>
    <property type="project" value="UniProtKB-KW"/>
</dbReference>
<evidence type="ECO:0000313" key="7">
    <source>
        <dbReference type="Proteomes" id="UP000001876"/>
    </source>
</evidence>
<dbReference type="PANTHER" id="PTHR10746">
    <property type="entry name" value="50S RIBOSOMAL PROTEIN L4"/>
    <property type="match status" value="1"/>
</dbReference>
<keyword evidence="7" id="KW-1185">Reference proteome</keyword>
<feature type="non-terminal residue" evidence="6">
    <location>
        <position position="1"/>
    </location>
</feature>
<dbReference type="KEGG" id="mpp:MICPUCDRAFT_20384"/>
<feature type="compositionally biased region" description="Basic residues" evidence="5">
    <location>
        <begin position="42"/>
        <end position="53"/>
    </location>
</feature>
<evidence type="ECO:0000256" key="2">
    <source>
        <dbReference type="ARBA" id="ARBA00022980"/>
    </source>
</evidence>
<dbReference type="GO" id="GO:0003735">
    <property type="term" value="F:structural constituent of ribosome"/>
    <property type="evidence" value="ECO:0007669"/>
    <property type="project" value="InterPro"/>
</dbReference>
<dbReference type="HAMAP" id="MF_01328_B">
    <property type="entry name" value="Ribosomal_uL4_B"/>
    <property type="match status" value="1"/>
</dbReference>
<evidence type="ECO:0000313" key="6">
    <source>
        <dbReference type="EMBL" id="EEH54107.1"/>
    </source>
</evidence>
<organism evidence="7">
    <name type="scientific">Micromonas pusilla (strain CCMP1545)</name>
    <name type="common">Picoplanktonic green alga</name>
    <dbReference type="NCBI Taxonomy" id="564608"/>
    <lineage>
        <taxon>Eukaryota</taxon>
        <taxon>Viridiplantae</taxon>
        <taxon>Chlorophyta</taxon>
        <taxon>Mamiellophyceae</taxon>
        <taxon>Mamiellales</taxon>
        <taxon>Mamiellaceae</taxon>
        <taxon>Micromonas</taxon>
    </lineage>
</organism>
<sequence length="252" mass="28030">DKTLPVFTIDGTPTGETLILPGRHFDQPLRVDLVHRVVHWQRNKARKGRKKTKTRGEVSGTTRKARPQKGGGRARVGSLRAPQMRGGGVAHGPVVRSYETALNKRVRRAGLKVALSAKLAEGRVMLVRSTHDGVEPKTKWLDERLDKLLGNQSLAAGERSHSTWISNAKRASRNMPYVHVMHQRGLNVYDILRYRSLAMTPDALRELVRRLDAPLKPGRMTREDRLVVDEDADPLAPPAPEARDPGVELPAA</sequence>
<keyword evidence="3" id="KW-0687">Ribonucleoprotein</keyword>
<dbReference type="InterPro" id="IPR023574">
    <property type="entry name" value="Ribosomal_uL4_dom_sf"/>
</dbReference>
<evidence type="ECO:0000256" key="1">
    <source>
        <dbReference type="ARBA" id="ARBA00010528"/>
    </source>
</evidence>
<evidence type="ECO:0000256" key="3">
    <source>
        <dbReference type="ARBA" id="ARBA00023274"/>
    </source>
</evidence>
<dbReference type="EMBL" id="GG663744">
    <property type="protein sequence ID" value="EEH54107.1"/>
    <property type="molecule type" value="Genomic_DNA"/>
</dbReference>
<dbReference type="NCBIfam" id="TIGR03953">
    <property type="entry name" value="rplD_bact"/>
    <property type="match status" value="1"/>
</dbReference>
<dbReference type="AlphaFoldDB" id="C1N0Y6"/>
<dbReference type="Proteomes" id="UP000001876">
    <property type="component" value="Unassembled WGS sequence"/>
</dbReference>
<dbReference type="OMA" id="EFYYPDA"/>
<feature type="region of interest" description="Disordered" evidence="5">
    <location>
        <begin position="42"/>
        <end position="91"/>
    </location>
</feature>
<dbReference type="eggNOG" id="KOG1624">
    <property type="taxonomic scope" value="Eukaryota"/>
</dbReference>
<dbReference type="GO" id="GO:0006412">
    <property type="term" value="P:translation"/>
    <property type="evidence" value="ECO:0007669"/>
    <property type="project" value="InterPro"/>
</dbReference>
<name>C1N0Y6_MICPC</name>
<dbReference type="STRING" id="564608.C1N0Y6"/>
<reference evidence="6 7" key="1">
    <citation type="journal article" date="2009" name="Science">
        <title>Green evolution and dynamic adaptations revealed by genomes of the marine picoeukaryotes Micromonas.</title>
        <authorList>
            <person name="Worden A.Z."/>
            <person name="Lee J.H."/>
            <person name="Mock T."/>
            <person name="Rouze P."/>
            <person name="Simmons M.P."/>
            <person name="Aerts A.L."/>
            <person name="Allen A.E."/>
            <person name="Cuvelier M.L."/>
            <person name="Derelle E."/>
            <person name="Everett M.V."/>
            <person name="Foulon E."/>
            <person name="Grimwood J."/>
            <person name="Gundlach H."/>
            <person name="Henrissat B."/>
            <person name="Napoli C."/>
            <person name="McDonald S.M."/>
            <person name="Parker M.S."/>
            <person name="Rombauts S."/>
            <person name="Salamov A."/>
            <person name="Von Dassow P."/>
            <person name="Badger J.H."/>
            <person name="Coutinho P.M."/>
            <person name="Demir E."/>
            <person name="Dubchak I."/>
            <person name="Gentemann C."/>
            <person name="Eikrem W."/>
            <person name="Gready J.E."/>
            <person name="John U."/>
            <person name="Lanier W."/>
            <person name="Lindquist E.A."/>
            <person name="Lucas S."/>
            <person name="Mayer K.F."/>
            <person name="Moreau H."/>
            <person name="Not F."/>
            <person name="Otillar R."/>
            <person name="Panaud O."/>
            <person name="Pangilinan J."/>
            <person name="Paulsen I."/>
            <person name="Piegu B."/>
            <person name="Poliakov A."/>
            <person name="Robbens S."/>
            <person name="Schmutz J."/>
            <person name="Toulza E."/>
            <person name="Wyss T."/>
            <person name="Zelensky A."/>
            <person name="Zhou K."/>
            <person name="Armbrust E.V."/>
            <person name="Bhattacharya D."/>
            <person name="Goodenough U.W."/>
            <person name="Van de Peer Y."/>
            <person name="Grigoriev I.V."/>
        </authorList>
    </citation>
    <scope>NUCLEOTIDE SEQUENCE [LARGE SCALE GENOMIC DNA]</scope>
    <source>
        <strain evidence="6 7">CCMP1545</strain>
    </source>
</reference>
<protein>
    <recommendedName>
        <fullName evidence="4">Large ribosomal subunit protein uL4m</fullName>
    </recommendedName>
</protein>
<keyword evidence="2" id="KW-0689">Ribosomal protein</keyword>
<evidence type="ECO:0000256" key="4">
    <source>
        <dbReference type="ARBA" id="ARBA00040565"/>
    </source>
</evidence>
<comment type="similarity">
    <text evidence="1">Belongs to the universal ribosomal protein uL4 family.</text>
</comment>
<gene>
    <name evidence="6" type="ORF">MICPUCDRAFT_20384</name>
</gene>
<dbReference type="SUPFAM" id="SSF52166">
    <property type="entry name" value="Ribosomal protein L4"/>
    <property type="match status" value="1"/>
</dbReference>